<proteinExistence type="predicted"/>
<dbReference type="OrthoDB" id="9802248at2"/>
<dbReference type="AlphaFoldDB" id="A0A419WBA7"/>
<dbReference type="GO" id="GO:0046872">
    <property type="term" value="F:metal ion binding"/>
    <property type="evidence" value="ECO:0007669"/>
    <property type="project" value="UniProtKB-KW"/>
</dbReference>
<dbReference type="SMART" id="SM00849">
    <property type="entry name" value="Lactamase_B"/>
    <property type="match status" value="1"/>
</dbReference>
<feature type="domain" description="Metallo-beta-lactamase" evidence="5">
    <location>
        <begin position="13"/>
        <end position="195"/>
    </location>
</feature>
<evidence type="ECO:0000256" key="1">
    <source>
        <dbReference type="ARBA" id="ARBA00001947"/>
    </source>
</evidence>
<dbReference type="Pfam" id="PF00753">
    <property type="entry name" value="Lactamase_B"/>
    <property type="match status" value="1"/>
</dbReference>
<evidence type="ECO:0000259" key="5">
    <source>
        <dbReference type="SMART" id="SM00849"/>
    </source>
</evidence>
<sequence>MIQVQKFTFNPVQENTYVLYDETGECIIVDAGCYFDYEQKELSDFIEKKQLTPVKLVNTHCHLDHIFGITYCRTKYKVPFVAHQADLFLIEGFVASGERWGIPVEPMDGPDEFIDENDVIEFGNSKLELIHVPGHAPGHLVLYCSEQSFMMAGDVLFYGSIGRTDLPKGNYEQLITNIQQKLLILPEETLVYSGHGPDTSIGFEKKSNPFLS</sequence>
<dbReference type="PANTHER" id="PTHR46233">
    <property type="entry name" value="HYDROXYACYLGLUTATHIONE HYDROLASE GLOC"/>
    <property type="match status" value="1"/>
</dbReference>
<dbReference type="GO" id="GO:0016787">
    <property type="term" value="F:hydrolase activity"/>
    <property type="evidence" value="ECO:0007669"/>
    <property type="project" value="UniProtKB-KW"/>
</dbReference>
<keyword evidence="3 6" id="KW-0378">Hydrolase</keyword>
<dbReference type="Gene3D" id="3.60.15.10">
    <property type="entry name" value="Ribonuclease Z/Hydroxyacylglutathione hydrolase-like"/>
    <property type="match status" value="1"/>
</dbReference>
<keyword evidence="4" id="KW-0862">Zinc</keyword>
<organism evidence="6 7">
    <name type="scientific">Mangrovibacterium diazotrophicum</name>
    <dbReference type="NCBI Taxonomy" id="1261403"/>
    <lineage>
        <taxon>Bacteria</taxon>
        <taxon>Pseudomonadati</taxon>
        <taxon>Bacteroidota</taxon>
        <taxon>Bacteroidia</taxon>
        <taxon>Marinilabiliales</taxon>
        <taxon>Prolixibacteraceae</taxon>
        <taxon>Mangrovibacterium</taxon>
    </lineage>
</organism>
<dbReference type="PANTHER" id="PTHR46233:SF3">
    <property type="entry name" value="HYDROXYACYLGLUTATHIONE HYDROLASE GLOC"/>
    <property type="match status" value="1"/>
</dbReference>
<dbReference type="RefSeq" id="WP_120273949.1">
    <property type="nucleotide sequence ID" value="NZ_RAPN01000001.1"/>
</dbReference>
<evidence type="ECO:0000313" key="7">
    <source>
        <dbReference type="Proteomes" id="UP000283387"/>
    </source>
</evidence>
<protein>
    <submittedName>
        <fullName evidence="6">Glyoxylase-like metal-dependent hydrolase (Beta-lactamase superfamily II)</fullName>
    </submittedName>
</protein>
<evidence type="ECO:0000256" key="3">
    <source>
        <dbReference type="ARBA" id="ARBA00022801"/>
    </source>
</evidence>
<reference evidence="6 7" key="1">
    <citation type="submission" date="2018-09" db="EMBL/GenBank/DDBJ databases">
        <title>Genomic Encyclopedia of Archaeal and Bacterial Type Strains, Phase II (KMG-II): from individual species to whole genera.</title>
        <authorList>
            <person name="Goeker M."/>
        </authorList>
    </citation>
    <scope>NUCLEOTIDE SEQUENCE [LARGE SCALE GENOMIC DNA]</scope>
    <source>
        <strain evidence="6 7">DSM 27148</strain>
    </source>
</reference>
<keyword evidence="2" id="KW-0479">Metal-binding</keyword>
<dbReference type="InterPro" id="IPR051453">
    <property type="entry name" value="MBL_Glyoxalase_II"/>
</dbReference>
<comment type="cofactor">
    <cofactor evidence="1">
        <name>Zn(2+)</name>
        <dbReference type="ChEBI" id="CHEBI:29105"/>
    </cofactor>
</comment>
<evidence type="ECO:0000256" key="2">
    <source>
        <dbReference type="ARBA" id="ARBA00022723"/>
    </source>
</evidence>
<dbReference type="EMBL" id="RAPN01000001">
    <property type="protein sequence ID" value="RKD92770.1"/>
    <property type="molecule type" value="Genomic_DNA"/>
</dbReference>
<comment type="caution">
    <text evidence="6">The sequence shown here is derived from an EMBL/GenBank/DDBJ whole genome shotgun (WGS) entry which is preliminary data.</text>
</comment>
<gene>
    <name evidence="6" type="ORF">BC643_3147</name>
</gene>
<evidence type="ECO:0000313" key="6">
    <source>
        <dbReference type="EMBL" id="RKD92770.1"/>
    </source>
</evidence>
<evidence type="ECO:0000256" key="4">
    <source>
        <dbReference type="ARBA" id="ARBA00022833"/>
    </source>
</evidence>
<keyword evidence="7" id="KW-1185">Reference proteome</keyword>
<dbReference type="Proteomes" id="UP000283387">
    <property type="component" value="Unassembled WGS sequence"/>
</dbReference>
<accession>A0A419WBA7</accession>
<dbReference type="CDD" id="cd06262">
    <property type="entry name" value="metallo-hydrolase-like_MBL-fold"/>
    <property type="match status" value="1"/>
</dbReference>
<dbReference type="InterPro" id="IPR036866">
    <property type="entry name" value="RibonucZ/Hydroxyglut_hydro"/>
</dbReference>
<dbReference type="SUPFAM" id="SSF56281">
    <property type="entry name" value="Metallo-hydrolase/oxidoreductase"/>
    <property type="match status" value="1"/>
</dbReference>
<dbReference type="InterPro" id="IPR001279">
    <property type="entry name" value="Metallo-B-lactamas"/>
</dbReference>
<name>A0A419WBA7_9BACT</name>